<dbReference type="EMBL" id="CAADFE010000072">
    <property type="protein sequence ID" value="VFJ75358.1"/>
    <property type="molecule type" value="Genomic_DNA"/>
</dbReference>
<sequence length="159" mass="17847">MIWANVEKSRGSLFQYRMIPRGINSLFSHSAWQISLVLTTLRLVHGYVVGPRRSLARGGMIPNRISLAGMNPDGFYGFAGDFRPCFVLLSVDFLFSVRVFYTAIFNRIAPIFRDRRIVLGKNASDVKDCRVQLRDPRGDPGAARNGSMAGKKLVVARLR</sequence>
<name>A0A450TZ72_9GAMM</name>
<reference evidence="1" key="1">
    <citation type="submission" date="2019-02" db="EMBL/GenBank/DDBJ databases">
        <authorList>
            <person name="Gruber-Vodicka R. H."/>
            <person name="Seah K. B. B."/>
        </authorList>
    </citation>
    <scope>NUCLEOTIDE SEQUENCE</scope>
    <source>
        <strain evidence="1">BECK_BZ131</strain>
    </source>
</reference>
<accession>A0A450TZ72</accession>
<dbReference type="AlphaFoldDB" id="A0A450TZ72"/>
<protein>
    <submittedName>
        <fullName evidence="1">Uncharacterized protein</fullName>
    </submittedName>
</protein>
<evidence type="ECO:0000313" key="1">
    <source>
        <dbReference type="EMBL" id="VFJ75358.1"/>
    </source>
</evidence>
<organism evidence="1">
    <name type="scientific">Candidatus Kentrum sp. FW</name>
    <dbReference type="NCBI Taxonomy" id="2126338"/>
    <lineage>
        <taxon>Bacteria</taxon>
        <taxon>Pseudomonadati</taxon>
        <taxon>Pseudomonadota</taxon>
        <taxon>Gammaproteobacteria</taxon>
        <taxon>Candidatus Kentrum</taxon>
    </lineage>
</organism>
<proteinExistence type="predicted"/>
<gene>
    <name evidence="1" type="ORF">BECKFW1821C_GA0114237_107214</name>
</gene>